<accession>D7L4F7</accession>
<dbReference type="Proteomes" id="UP000008694">
    <property type="component" value="Unassembled WGS sequence"/>
</dbReference>
<organism evidence="2">
    <name type="scientific">Arabidopsis lyrata subsp. lyrata</name>
    <name type="common">Lyre-leaved rock-cress</name>
    <dbReference type="NCBI Taxonomy" id="81972"/>
    <lineage>
        <taxon>Eukaryota</taxon>
        <taxon>Viridiplantae</taxon>
        <taxon>Streptophyta</taxon>
        <taxon>Embryophyta</taxon>
        <taxon>Tracheophyta</taxon>
        <taxon>Spermatophyta</taxon>
        <taxon>Magnoliopsida</taxon>
        <taxon>eudicotyledons</taxon>
        <taxon>Gunneridae</taxon>
        <taxon>Pentapetalae</taxon>
        <taxon>rosids</taxon>
        <taxon>malvids</taxon>
        <taxon>Brassicales</taxon>
        <taxon>Brassicaceae</taxon>
        <taxon>Camelineae</taxon>
        <taxon>Arabidopsis</taxon>
    </lineage>
</organism>
<dbReference type="HOGENOM" id="CLU_1621263_0_0_1"/>
<reference evidence="2" key="1">
    <citation type="journal article" date="2011" name="Nat. Genet.">
        <title>The Arabidopsis lyrata genome sequence and the basis of rapid genome size change.</title>
        <authorList>
            <person name="Hu T.T."/>
            <person name="Pattyn P."/>
            <person name="Bakker E.G."/>
            <person name="Cao J."/>
            <person name="Cheng J.-F."/>
            <person name="Clark R.M."/>
            <person name="Fahlgren N."/>
            <person name="Fawcett J.A."/>
            <person name="Grimwood J."/>
            <person name="Gundlach H."/>
            <person name="Haberer G."/>
            <person name="Hollister J.D."/>
            <person name="Ossowski S."/>
            <person name="Ottilar R.P."/>
            <person name="Salamov A.A."/>
            <person name="Schneeberger K."/>
            <person name="Spannagl M."/>
            <person name="Wang X."/>
            <person name="Yang L."/>
            <person name="Nasrallah M.E."/>
            <person name="Bergelson J."/>
            <person name="Carrington J.C."/>
            <person name="Gaut B.S."/>
            <person name="Schmutz J."/>
            <person name="Mayer K.F.X."/>
            <person name="Van de Peer Y."/>
            <person name="Grigoriev I.V."/>
            <person name="Nordborg M."/>
            <person name="Weigel D."/>
            <person name="Guo Y.-L."/>
        </authorList>
    </citation>
    <scope>NUCLEOTIDE SEQUENCE [LARGE SCALE GENOMIC DNA]</scope>
    <source>
        <strain evidence="2">cv. MN47</strain>
    </source>
</reference>
<sequence>MVRDAPPEPPCHHMLPPELAWCHGGHMSVRQFNTVACRVATGTIRFFSLRVPPSTKSTRLGEASTLELSRWDAEAGPSVPVHVLEVSQTALRRVTDLSVPEIEMGPGEDDGVIALFTDYSEDEEERVETPIHVIDLEEYEMVESEAEPEMTMWEDYGILPDSPV</sequence>
<gene>
    <name evidence="1" type="ORF">ARALYDRAFT_674246</name>
</gene>
<protein>
    <submittedName>
        <fullName evidence="1">Predicted protein</fullName>
    </submittedName>
</protein>
<dbReference type="Gramene" id="Al_scaffold_0003_3443">
    <property type="protein sequence ID" value="Al_scaffold_0003_3443"/>
    <property type="gene ID" value="Al_scaffold_0003_3443"/>
</dbReference>
<evidence type="ECO:0000313" key="1">
    <source>
        <dbReference type="EMBL" id="EFH60176.1"/>
    </source>
</evidence>
<name>D7L4F7_ARALL</name>
<dbReference type="AlphaFoldDB" id="D7L4F7"/>
<proteinExistence type="predicted"/>
<dbReference type="EMBL" id="GL348715">
    <property type="protein sequence ID" value="EFH60176.1"/>
    <property type="molecule type" value="Genomic_DNA"/>
</dbReference>
<evidence type="ECO:0000313" key="2">
    <source>
        <dbReference type="Proteomes" id="UP000008694"/>
    </source>
</evidence>
<keyword evidence="2" id="KW-1185">Reference proteome</keyword>